<feature type="domain" description="Thioredoxin" evidence="1">
    <location>
        <begin position="3"/>
        <end position="141"/>
    </location>
</feature>
<dbReference type="SUPFAM" id="SSF52833">
    <property type="entry name" value="Thioredoxin-like"/>
    <property type="match status" value="1"/>
</dbReference>
<dbReference type="Pfam" id="PF13905">
    <property type="entry name" value="Thioredoxin_8"/>
    <property type="match status" value="1"/>
</dbReference>
<reference evidence="2" key="1">
    <citation type="submission" date="2022-11" db="EMBL/GenBank/DDBJ databases">
        <authorList>
            <person name="Kikuchi T."/>
        </authorList>
    </citation>
    <scope>NUCLEOTIDE SEQUENCE</scope>
    <source>
        <strain evidence="2">PS1010</strain>
    </source>
</reference>
<gene>
    <name evidence="2" type="ORF">CAMP_LOCUS5152</name>
</gene>
<dbReference type="EMBL" id="CANHGI010000002">
    <property type="protein sequence ID" value="CAI5442515.1"/>
    <property type="molecule type" value="Genomic_DNA"/>
</dbReference>
<dbReference type="InterPro" id="IPR036249">
    <property type="entry name" value="Thioredoxin-like_sf"/>
</dbReference>
<name>A0A9P1ID55_9PELO</name>
<dbReference type="PANTHER" id="PTHR46762">
    <property type="entry name" value="NUCLEOREDOXIN-LIKE PROTEIN 2"/>
    <property type="match status" value="1"/>
</dbReference>
<dbReference type="InterPro" id="IPR012336">
    <property type="entry name" value="Thioredoxin-like_fold"/>
</dbReference>
<proteinExistence type="predicted"/>
<organism evidence="2 3">
    <name type="scientific">Caenorhabditis angaria</name>
    <dbReference type="NCBI Taxonomy" id="860376"/>
    <lineage>
        <taxon>Eukaryota</taxon>
        <taxon>Metazoa</taxon>
        <taxon>Ecdysozoa</taxon>
        <taxon>Nematoda</taxon>
        <taxon>Chromadorea</taxon>
        <taxon>Rhabditida</taxon>
        <taxon>Rhabditina</taxon>
        <taxon>Rhabditomorpha</taxon>
        <taxon>Rhabditoidea</taxon>
        <taxon>Rhabditidae</taxon>
        <taxon>Peloderinae</taxon>
        <taxon>Caenorhabditis</taxon>
    </lineage>
</organism>
<comment type="caution">
    <text evidence="2">The sequence shown here is derived from an EMBL/GenBank/DDBJ whole genome shotgun (WGS) entry which is preliminary data.</text>
</comment>
<dbReference type="AlphaFoldDB" id="A0A9P1ID55"/>
<dbReference type="GO" id="GO:0045494">
    <property type="term" value="P:photoreceptor cell maintenance"/>
    <property type="evidence" value="ECO:0007669"/>
    <property type="project" value="InterPro"/>
</dbReference>
<dbReference type="InterPro" id="IPR029519">
    <property type="entry name" value="RdCVF2"/>
</dbReference>
<dbReference type="CDD" id="cd02964">
    <property type="entry name" value="TryX_like_family"/>
    <property type="match status" value="1"/>
</dbReference>
<dbReference type="InterPro" id="IPR013766">
    <property type="entry name" value="Thioredoxin_domain"/>
</dbReference>
<protein>
    <recommendedName>
        <fullName evidence="1">Thioredoxin domain-containing protein</fullName>
    </recommendedName>
</protein>
<dbReference type="PANTHER" id="PTHR46762:SF1">
    <property type="entry name" value="NUCLEOREDOXIN-LIKE PROTEIN 2"/>
    <property type="match status" value="1"/>
</dbReference>
<evidence type="ECO:0000313" key="2">
    <source>
        <dbReference type="EMBL" id="CAI5442515.1"/>
    </source>
</evidence>
<accession>A0A9P1ID55</accession>
<keyword evidence="3" id="KW-1185">Reference proteome</keyword>
<dbReference type="Proteomes" id="UP001152747">
    <property type="component" value="Unassembled WGS sequence"/>
</dbReference>
<sequence>MSFLAGVQLEKHDKTKVDASEALEGKVIALYFSAHWCPPCRAFTPILKDFYGEVEDDLEIIFVSLDRSESELKAYMAEAHGDWYHIPFGSDTIKELSQKYGVSGIPALIVVKADGTEITKDGRADVQGGKAPSAVIKKWRS</sequence>
<dbReference type="GO" id="GO:0007600">
    <property type="term" value="P:sensory perception"/>
    <property type="evidence" value="ECO:0007669"/>
    <property type="project" value="InterPro"/>
</dbReference>
<dbReference type="OrthoDB" id="189920at2759"/>
<dbReference type="Gene3D" id="3.40.30.10">
    <property type="entry name" value="Glutaredoxin"/>
    <property type="match status" value="1"/>
</dbReference>
<dbReference type="PROSITE" id="PS51352">
    <property type="entry name" value="THIOREDOXIN_2"/>
    <property type="match status" value="1"/>
</dbReference>
<evidence type="ECO:0000259" key="1">
    <source>
        <dbReference type="PROSITE" id="PS51352"/>
    </source>
</evidence>
<evidence type="ECO:0000313" key="3">
    <source>
        <dbReference type="Proteomes" id="UP001152747"/>
    </source>
</evidence>